<dbReference type="SUPFAM" id="SSF101478">
    <property type="entry name" value="ADP-ribosylglycohydrolase"/>
    <property type="match status" value="1"/>
</dbReference>
<protein>
    <recommendedName>
        <fullName evidence="5">ADP-ribosylglycohydrolase</fullName>
    </recommendedName>
</protein>
<keyword evidence="4" id="KW-1185">Reference proteome</keyword>
<keyword evidence="1" id="KW-0479">Metal-binding</keyword>
<reference evidence="4" key="2">
    <citation type="submission" date="2012-11" db="EMBL/GenBank/DDBJ databases">
        <authorList>
            <person name="Kuo A."/>
            <person name="Curtis B.A."/>
            <person name="Tanifuji G."/>
            <person name="Burki F."/>
            <person name="Gruber A."/>
            <person name="Irimia M."/>
            <person name="Maruyama S."/>
            <person name="Arias M.C."/>
            <person name="Ball S.G."/>
            <person name="Gile G.H."/>
            <person name="Hirakawa Y."/>
            <person name="Hopkins J.F."/>
            <person name="Rensing S.A."/>
            <person name="Schmutz J."/>
            <person name="Symeonidi A."/>
            <person name="Elias M."/>
            <person name="Eveleigh R.J."/>
            <person name="Herman E.K."/>
            <person name="Klute M.J."/>
            <person name="Nakayama T."/>
            <person name="Obornik M."/>
            <person name="Reyes-Prieto A."/>
            <person name="Armbrust E.V."/>
            <person name="Aves S.J."/>
            <person name="Beiko R.G."/>
            <person name="Coutinho P."/>
            <person name="Dacks J.B."/>
            <person name="Durnford D.G."/>
            <person name="Fast N.M."/>
            <person name="Green B.R."/>
            <person name="Grisdale C."/>
            <person name="Hempe F."/>
            <person name="Henrissat B."/>
            <person name="Hoppner M.P."/>
            <person name="Ishida K.-I."/>
            <person name="Kim E."/>
            <person name="Koreny L."/>
            <person name="Kroth P.G."/>
            <person name="Liu Y."/>
            <person name="Malik S.-B."/>
            <person name="Maier U.G."/>
            <person name="McRose D."/>
            <person name="Mock T."/>
            <person name="Neilson J.A."/>
            <person name="Onodera N.T."/>
            <person name="Poole A.M."/>
            <person name="Pritham E.J."/>
            <person name="Richards T.A."/>
            <person name="Rocap G."/>
            <person name="Roy S.W."/>
            <person name="Sarai C."/>
            <person name="Schaack S."/>
            <person name="Shirato S."/>
            <person name="Slamovits C.H."/>
            <person name="Spencer D.F."/>
            <person name="Suzuki S."/>
            <person name="Worden A.Z."/>
            <person name="Zauner S."/>
            <person name="Barry K."/>
            <person name="Bell C."/>
            <person name="Bharti A.K."/>
            <person name="Crow J.A."/>
            <person name="Grimwood J."/>
            <person name="Kramer R."/>
            <person name="Lindquist E."/>
            <person name="Lucas S."/>
            <person name="Salamov A."/>
            <person name="McFadden G.I."/>
            <person name="Lane C.E."/>
            <person name="Keeling P.J."/>
            <person name="Gray M.W."/>
            <person name="Grigoriev I.V."/>
            <person name="Archibald J.M."/>
        </authorList>
    </citation>
    <scope>NUCLEOTIDE SEQUENCE</scope>
    <source>
        <strain evidence="4">CCMP2712</strain>
    </source>
</reference>
<evidence type="ECO:0000313" key="4">
    <source>
        <dbReference type="Proteomes" id="UP000011087"/>
    </source>
</evidence>
<organism evidence="2">
    <name type="scientific">Guillardia theta (strain CCMP2712)</name>
    <name type="common">Cryptophyte</name>
    <dbReference type="NCBI Taxonomy" id="905079"/>
    <lineage>
        <taxon>Eukaryota</taxon>
        <taxon>Cryptophyceae</taxon>
        <taxon>Pyrenomonadales</taxon>
        <taxon>Geminigeraceae</taxon>
        <taxon>Guillardia</taxon>
    </lineage>
</organism>
<dbReference type="Proteomes" id="UP000011087">
    <property type="component" value="Unassembled WGS sequence"/>
</dbReference>
<sequence>MAMADRCSIEDAVGMRAVNAMKGAFVADAASMGLHWIYDANKIKELTGKDGAQQKDAAFFEPPSCPFYSYKSGQFSPYGAECMGVLQGLTSVEPFDPQTFSEGYAKYLKAYSGRLNHASKELIANIEQGKKFPACGADDAQANSLVKVPVAVARFLGEDNWPARVEEVIRSHQNNDVAVMYGIASAHILHRILTTGGTPREAVEWASNDSSPLANEARLKLREAISYAAAHDAVEAASHWGSSCRLPGAFLVSVHVMLNSKTYQEAIRTNIMASGDQCSRGCFIGACMAAASGGESIPPSWVVKVDDFDDVANLSDKLMKCGKAH</sequence>
<dbReference type="GO" id="GO:0046872">
    <property type="term" value="F:metal ion binding"/>
    <property type="evidence" value="ECO:0007669"/>
    <property type="project" value="UniProtKB-KW"/>
</dbReference>
<dbReference type="EnsemblProtists" id="EKX38065">
    <property type="protein sequence ID" value="EKX38065"/>
    <property type="gene ID" value="GUITHDRAFT_77494"/>
</dbReference>
<dbReference type="InterPro" id="IPR050792">
    <property type="entry name" value="ADP-ribosylglycohydrolase"/>
</dbReference>
<feature type="binding site" evidence="1">
    <location>
        <position position="279"/>
    </location>
    <ligand>
        <name>Mg(2+)</name>
        <dbReference type="ChEBI" id="CHEBI:18420"/>
        <label>1</label>
    </ligand>
</feature>
<accession>L1IQF9</accession>
<reference evidence="3" key="3">
    <citation type="submission" date="2016-03" db="UniProtKB">
        <authorList>
            <consortium name="EnsemblProtists"/>
        </authorList>
    </citation>
    <scope>IDENTIFICATION</scope>
</reference>
<keyword evidence="1" id="KW-0460">Magnesium</keyword>
<feature type="binding site" evidence="1">
    <location>
        <position position="276"/>
    </location>
    <ligand>
        <name>Mg(2+)</name>
        <dbReference type="ChEBI" id="CHEBI:18420"/>
        <label>1</label>
    </ligand>
</feature>
<dbReference type="PANTHER" id="PTHR16222:SF17">
    <property type="entry name" value="SELENOPROTEIN J"/>
    <property type="match status" value="1"/>
</dbReference>
<evidence type="ECO:0000313" key="2">
    <source>
        <dbReference type="EMBL" id="EKX38065.1"/>
    </source>
</evidence>
<dbReference type="InterPro" id="IPR005502">
    <property type="entry name" value="Ribosyl_crysJ1"/>
</dbReference>
<comment type="cofactor">
    <cofactor evidence="1">
        <name>Mg(2+)</name>
        <dbReference type="ChEBI" id="CHEBI:18420"/>
    </cofactor>
    <text evidence="1">Binds 2 magnesium ions per subunit.</text>
</comment>
<proteinExistence type="predicted"/>
<dbReference type="Gene3D" id="1.10.4080.10">
    <property type="entry name" value="ADP-ribosylation/Crystallin J1"/>
    <property type="match status" value="1"/>
</dbReference>
<dbReference type="InterPro" id="IPR036705">
    <property type="entry name" value="Ribosyl_crysJ1_sf"/>
</dbReference>
<dbReference type="RefSeq" id="XP_005825045.1">
    <property type="nucleotide sequence ID" value="XM_005824988.1"/>
</dbReference>
<dbReference type="AlphaFoldDB" id="L1IQF9"/>
<dbReference type="STRING" id="905079.L1IQF9"/>
<feature type="binding site" evidence="1">
    <location>
        <position position="76"/>
    </location>
    <ligand>
        <name>Mg(2+)</name>
        <dbReference type="ChEBI" id="CHEBI:18420"/>
        <label>1</label>
    </ligand>
</feature>
<reference evidence="2 4" key="1">
    <citation type="journal article" date="2012" name="Nature">
        <title>Algal genomes reveal evolutionary mosaicism and the fate of nucleomorphs.</title>
        <authorList>
            <consortium name="DOE Joint Genome Institute"/>
            <person name="Curtis B.A."/>
            <person name="Tanifuji G."/>
            <person name="Burki F."/>
            <person name="Gruber A."/>
            <person name="Irimia M."/>
            <person name="Maruyama S."/>
            <person name="Arias M.C."/>
            <person name="Ball S.G."/>
            <person name="Gile G.H."/>
            <person name="Hirakawa Y."/>
            <person name="Hopkins J.F."/>
            <person name="Kuo A."/>
            <person name="Rensing S.A."/>
            <person name="Schmutz J."/>
            <person name="Symeonidi A."/>
            <person name="Elias M."/>
            <person name="Eveleigh R.J."/>
            <person name="Herman E.K."/>
            <person name="Klute M.J."/>
            <person name="Nakayama T."/>
            <person name="Obornik M."/>
            <person name="Reyes-Prieto A."/>
            <person name="Armbrust E.V."/>
            <person name="Aves S.J."/>
            <person name="Beiko R.G."/>
            <person name="Coutinho P."/>
            <person name="Dacks J.B."/>
            <person name="Durnford D.G."/>
            <person name="Fast N.M."/>
            <person name="Green B.R."/>
            <person name="Grisdale C.J."/>
            <person name="Hempel F."/>
            <person name="Henrissat B."/>
            <person name="Hoppner M.P."/>
            <person name="Ishida K."/>
            <person name="Kim E."/>
            <person name="Koreny L."/>
            <person name="Kroth P.G."/>
            <person name="Liu Y."/>
            <person name="Malik S.B."/>
            <person name="Maier U.G."/>
            <person name="McRose D."/>
            <person name="Mock T."/>
            <person name="Neilson J.A."/>
            <person name="Onodera N.T."/>
            <person name="Poole A.M."/>
            <person name="Pritham E.J."/>
            <person name="Richards T.A."/>
            <person name="Rocap G."/>
            <person name="Roy S.W."/>
            <person name="Sarai C."/>
            <person name="Schaack S."/>
            <person name="Shirato S."/>
            <person name="Slamovits C.H."/>
            <person name="Spencer D.F."/>
            <person name="Suzuki S."/>
            <person name="Worden A.Z."/>
            <person name="Zauner S."/>
            <person name="Barry K."/>
            <person name="Bell C."/>
            <person name="Bharti A.K."/>
            <person name="Crow J.A."/>
            <person name="Grimwood J."/>
            <person name="Kramer R."/>
            <person name="Lindquist E."/>
            <person name="Lucas S."/>
            <person name="Salamov A."/>
            <person name="McFadden G.I."/>
            <person name="Lane C.E."/>
            <person name="Keeling P.J."/>
            <person name="Gray M.W."/>
            <person name="Grigoriev I.V."/>
            <person name="Archibald J.M."/>
        </authorList>
    </citation>
    <scope>NUCLEOTIDE SEQUENCE</scope>
    <source>
        <strain evidence="2 4">CCMP2712</strain>
    </source>
</reference>
<dbReference type="eggNOG" id="ENOG502QUJI">
    <property type="taxonomic scope" value="Eukaryota"/>
</dbReference>
<dbReference type="Pfam" id="PF03747">
    <property type="entry name" value="ADP_ribosyl_GH"/>
    <property type="match status" value="1"/>
</dbReference>
<gene>
    <name evidence="2" type="ORF">GUITHDRAFT_77494</name>
</gene>
<dbReference type="OMA" id="GDQAYVM"/>
<evidence type="ECO:0000313" key="3">
    <source>
        <dbReference type="EnsemblProtists" id="EKX38065"/>
    </source>
</evidence>
<dbReference type="EMBL" id="JH993052">
    <property type="protein sequence ID" value="EKX38065.1"/>
    <property type="molecule type" value="Genomic_DNA"/>
</dbReference>
<evidence type="ECO:0000256" key="1">
    <source>
        <dbReference type="PIRSR" id="PIRSR605502-1"/>
    </source>
</evidence>
<dbReference type="OrthoDB" id="547734at2759"/>
<dbReference type="HOGENOM" id="CLU_046767_2_0_1"/>
<evidence type="ECO:0008006" key="5">
    <source>
        <dbReference type="Google" id="ProtNLM"/>
    </source>
</evidence>
<dbReference type="KEGG" id="gtt:GUITHDRAFT_77494"/>
<dbReference type="GeneID" id="17294772"/>
<dbReference type="PANTHER" id="PTHR16222">
    <property type="entry name" value="ADP-RIBOSYLGLYCOHYDROLASE"/>
    <property type="match status" value="1"/>
</dbReference>
<name>L1IQF9_GUITC</name>
<dbReference type="PaxDb" id="55529-EKX38065"/>